<dbReference type="EMBL" id="JACJVP010000008">
    <property type="protein sequence ID" value="MBB6670479.1"/>
    <property type="molecule type" value="Genomic_DNA"/>
</dbReference>
<sequence>MEQTLSARERLIQATSHLLDIQGYHATGLNQIIKEGGAPKGSLYYYFPEGKEELVAEAIGKHGDAITEQIRGMLAESGDPAEAIYAILMFIANKFIDTDCIKAGSIASVALETAHVSERLRDVCRRIYDAWQAAYAGILMESGFPAARASQIATLVTASIEGAVVMCRAHRGPEPMIAVARELKLLIEHAQREMRR</sequence>
<dbReference type="GO" id="GO:0003677">
    <property type="term" value="F:DNA binding"/>
    <property type="evidence" value="ECO:0007669"/>
    <property type="project" value="UniProtKB-UniRule"/>
</dbReference>
<evidence type="ECO:0000256" key="3">
    <source>
        <dbReference type="ARBA" id="ARBA00023163"/>
    </source>
</evidence>
<evidence type="ECO:0000256" key="2">
    <source>
        <dbReference type="ARBA" id="ARBA00023125"/>
    </source>
</evidence>
<dbReference type="Gene3D" id="1.10.357.10">
    <property type="entry name" value="Tetracycline Repressor, domain 2"/>
    <property type="match status" value="1"/>
</dbReference>
<dbReference type="PANTHER" id="PTHR47506">
    <property type="entry name" value="TRANSCRIPTIONAL REGULATORY PROTEIN"/>
    <property type="match status" value="1"/>
</dbReference>
<keyword evidence="3" id="KW-0804">Transcription</keyword>
<reference evidence="6 7" key="1">
    <citation type="submission" date="2020-08" db="EMBL/GenBank/DDBJ databases">
        <title>Cohnella phylogeny.</title>
        <authorList>
            <person name="Dunlap C."/>
        </authorList>
    </citation>
    <scope>NUCLEOTIDE SEQUENCE [LARGE SCALE GENOMIC DNA]</scope>
    <source>
        <strain evidence="6 7">DSM 28246</strain>
    </source>
</reference>
<evidence type="ECO:0000256" key="1">
    <source>
        <dbReference type="ARBA" id="ARBA00023015"/>
    </source>
</evidence>
<name>A0A7X0VFC8_9BACL</name>
<dbReference type="Proteomes" id="UP000547209">
    <property type="component" value="Unassembled WGS sequence"/>
</dbReference>
<comment type="caution">
    <text evidence="6">The sequence shown here is derived from an EMBL/GenBank/DDBJ whole genome shotgun (WGS) entry which is preliminary data.</text>
</comment>
<evidence type="ECO:0000313" key="6">
    <source>
        <dbReference type="EMBL" id="MBB6670479.1"/>
    </source>
</evidence>
<dbReference type="PANTHER" id="PTHR47506:SF3">
    <property type="entry name" value="HTH-TYPE TRANSCRIPTIONAL REGULATOR LMRA"/>
    <property type="match status" value="1"/>
</dbReference>
<evidence type="ECO:0000259" key="5">
    <source>
        <dbReference type="PROSITE" id="PS50977"/>
    </source>
</evidence>
<dbReference type="PROSITE" id="PS50977">
    <property type="entry name" value="HTH_TETR_2"/>
    <property type="match status" value="1"/>
</dbReference>
<dbReference type="SUPFAM" id="SSF48498">
    <property type="entry name" value="Tetracyclin repressor-like, C-terminal domain"/>
    <property type="match status" value="1"/>
</dbReference>
<keyword evidence="7" id="KW-1185">Reference proteome</keyword>
<dbReference type="Pfam" id="PF21993">
    <property type="entry name" value="TetR_C_13_2"/>
    <property type="match status" value="1"/>
</dbReference>
<dbReference type="InterPro" id="IPR036271">
    <property type="entry name" value="Tet_transcr_reg_TetR-rel_C_sf"/>
</dbReference>
<evidence type="ECO:0000313" key="7">
    <source>
        <dbReference type="Proteomes" id="UP000547209"/>
    </source>
</evidence>
<dbReference type="AlphaFoldDB" id="A0A7X0VFC8"/>
<accession>A0A7X0VFC8</accession>
<protein>
    <submittedName>
        <fullName evidence="6">TetR/AcrR family transcriptional regulator</fullName>
    </submittedName>
</protein>
<dbReference type="Pfam" id="PF00440">
    <property type="entry name" value="TetR_N"/>
    <property type="match status" value="1"/>
</dbReference>
<dbReference type="RefSeq" id="WP_185141925.1">
    <property type="nucleotide sequence ID" value="NZ_JACJVP010000008.1"/>
</dbReference>
<dbReference type="SUPFAM" id="SSF46689">
    <property type="entry name" value="Homeodomain-like"/>
    <property type="match status" value="1"/>
</dbReference>
<keyword evidence="2 4" id="KW-0238">DNA-binding</keyword>
<feature type="domain" description="HTH tetR-type" evidence="5">
    <location>
        <begin position="5"/>
        <end position="65"/>
    </location>
</feature>
<organism evidence="6 7">
    <name type="scientific">Cohnella nanjingensis</name>
    <dbReference type="NCBI Taxonomy" id="1387779"/>
    <lineage>
        <taxon>Bacteria</taxon>
        <taxon>Bacillati</taxon>
        <taxon>Bacillota</taxon>
        <taxon>Bacilli</taxon>
        <taxon>Bacillales</taxon>
        <taxon>Paenibacillaceae</taxon>
        <taxon>Cohnella</taxon>
    </lineage>
</organism>
<dbReference type="InterPro" id="IPR001647">
    <property type="entry name" value="HTH_TetR"/>
</dbReference>
<dbReference type="InterPro" id="IPR009057">
    <property type="entry name" value="Homeodomain-like_sf"/>
</dbReference>
<gene>
    <name evidence="6" type="ORF">H7C19_07235</name>
</gene>
<proteinExistence type="predicted"/>
<feature type="DNA-binding region" description="H-T-H motif" evidence="4">
    <location>
        <begin position="28"/>
        <end position="47"/>
    </location>
</feature>
<dbReference type="InterPro" id="IPR054156">
    <property type="entry name" value="YxaF_TetR_C"/>
</dbReference>
<evidence type="ECO:0000256" key="4">
    <source>
        <dbReference type="PROSITE-ProRule" id="PRU00335"/>
    </source>
</evidence>
<keyword evidence="1" id="KW-0805">Transcription regulation</keyword>